<name>A0A0J1CLK8_9BURK</name>
<organism evidence="2 3">
    <name type="scientific">Caballeronia mineralivorans PML1(12)</name>
    <dbReference type="NCBI Taxonomy" id="908627"/>
    <lineage>
        <taxon>Bacteria</taxon>
        <taxon>Pseudomonadati</taxon>
        <taxon>Pseudomonadota</taxon>
        <taxon>Betaproteobacteria</taxon>
        <taxon>Burkholderiales</taxon>
        <taxon>Burkholderiaceae</taxon>
        <taxon>Caballeronia</taxon>
    </lineage>
</organism>
<dbReference type="Proteomes" id="UP000035963">
    <property type="component" value="Unassembled WGS sequence"/>
</dbReference>
<accession>A0A0J1CLK8</accession>
<dbReference type="AlphaFoldDB" id="A0A0J1CLK8"/>
<protein>
    <submittedName>
        <fullName evidence="2">Uncharacterized protein</fullName>
    </submittedName>
</protein>
<feature type="region of interest" description="Disordered" evidence="1">
    <location>
        <begin position="38"/>
        <end position="86"/>
    </location>
</feature>
<comment type="caution">
    <text evidence="2">The sequence shown here is derived from an EMBL/GenBank/DDBJ whole genome shotgun (WGS) entry which is preliminary data.</text>
</comment>
<dbReference type="EMBL" id="AEJF01000227">
    <property type="protein sequence ID" value="KLU21291.1"/>
    <property type="molecule type" value="Genomic_DNA"/>
</dbReference>
<sequence length="86" mass="8780">MTKRKLILGFICCCCLIETGNAGLNDRSKKLLETQALNAPPSGGVAKNNSSPANVNARPSYGPTHGVFSSPATSPGGAGVVSPRKP</sequence>
<evidence type="ECO:0000313" key="3">
    <source>
        <dbReference type="Proteomes" id="UP000035963"/>
    </source>
</evidence>
<reference evidence="2 3" key="1">
    <citation type="journal article" date="2015" name="Genome Announc.">
        <title>Draft Genome Sequence of Burkholderia sp. Strain PML1(12), an Ectomycorrhizosphere-Inhabiting Bacterium with Effective Mineral-Weathering Ability.</title>
        <authorList>
            <person name="Uroz S."/>
            <person name="Oger P."/>
        </authorList>
    </citation>
    <scope>NUCLEOTIDE SEQUENCE [LARGE SCALE GENOMIC DNA]</scope>
    <source>
        <strain evidence="3">PML1(12)</strain>
    </source>
</reference>
<dbReference type="RefSeq" id="WP_047897130.1">
    <property type="nucleotide sequence ID" value="NZ_AEJF01000227.1"/>
</dbReference>
<keyword evidence="3" id="KW-1185">Reference proteome</keyword>
<proteinExistence type="predicted"/>
<gene>
    <name evidence="2" type="ORF">EOS_36700</name>
</gene>
<evidence type="ECO:0000256" key="1">
    <source>
        <dbReference type="SAM" id="MobiDB-lite"/>
    </source>
</evidence>
<dbReference type="PATRIC" id="fig|908627.4.peg.8230"/>
<evidence type="ECO:0000313" key="2">
    <source>
        <dbReference type="EMBL" id="KLU21291.1"/>
    </source>
</evidence>